<dbReference type="Proteomes" id="UP000199199">
    <property type="component" value="Unassembled WGS sequence"/>
</dbReference>
<reference evidence="3" key="1">
    <citation type="submission" date="2016-10" db="EMBL/GenBank/DDBJ databases">
        <authorList>
            <person name="Varghese N."/>
            <person name="Submissions S."/>
        </authorList>
    </citation>
    <scope>NUCLEOTIDE SEQUENCE [LARGE SCALE GENOMIC DNA]</scope>
    <source>
        <strain evidence="3">DSM 22427</strain>
    </source>
</reference>
<dbReference type="PIRSF" id="PIRSF015736">
    <property type="entry name" value="MI"/>
    <property type="match status" value="1"/>
</dbReference>
<evidence type="ECO:0000313" key="2">
    <source>
        <dbReference type="EMBL" id="SFS76593.1"/>
    </source>
</evidence>
<keyword evidence="3" id="KW-1185">Reference proteome</keyword>
<dbReference type="InterPro" id="IPR026286">
    <property type="entry name" value="MaiA/AMDase"/>
</dbReference>
<name>A0A1I6SI52_9EURY</name>
<gene>
    <name evidence="2" type="ORF">SAMN04488556_2691</name>
</gene>
<dbReference type="OrthoDB" id="41425at2157"/>
<organism evidence="2 3">
    <name type="scientific">Halostagnicola kamekurae</name>
    <dbReference type="NCBI Taxonomy" id="619731"/>
    <lineage>
        <taxon>Archaea</taxon>
        <taxon>Methanobacteriati</taxon>
        <taxon>Methanobacteriota</taxon>
        <taxon>Stenosarchaea group</taxon>
        <taxon>Halobacteria</taxon>
        <taxon>Halobacteriales</taxon>
        <taxon>Natrialbaceae</taxon>
        <taxon>Halostagnicola</taxon>
    </lineage>
</organism>
<dbReference type="Pfam" id="PF17645">
    <property type="entry name" value="Amdase"/>
    <property type="match status" value="1"/>
</dbReference>
<feature type="compositionally biased region" description="Basic and acidic residues" evidence="1">
    <location>
        <begin position="1"/>
        <end position="24"/>
    </location>
</feature>
<dbReference type="AlphaFoldDB" id="A0A1I6SI52"/>
<keyword evidence="2" id="KW-0413">Isomerase</keyword>
<evidence type="ECO:0000256" key="1">
    <source>
        <dbReference type="SAM" id="MobiDB-lite"/>
    </source>
</evidence>
<protein>
    <submittedName>
        <fullName evidence="2">Maleate isomerase</fullName>
    </submittedName>
</protein>
<dbReference type="RefSeq" id="WP_092905117.1">
    <property type="nucleotide sequence ID" value="NZ_FOZS01000002.1"/>
</dbReference>
<dbReference type="GO" id="GO:0016853">
    <property type="term" value="F:isomerase activity"/>
    <property type="evidence" value="ECO:0007669"/>
    <property type="project" value="UniProtKB-KW"/>
</dbReference>
<accession>A0A1I6SI52</accession>
<dbReference type="PANTHER" id="PTHR40267:SF1">
    <property type="entry name" value="BLR3294 PROTEIN"/>
    <property type="match status" value="1"/>
</dbReference>
<dbReference type="Gene3D" id="3.40.50.12500">
    <property type="match status" value="1"/>
</dbReference>
<proteinExistence type="predicted"/>
<evidence type="ECO:0000313" key="3">
    <source>
        <dbReference type="Proteomes" id="UP000199199"/>
    </source>
</evidence>
<sequence>MSDPSPDRIDGSDDGTELARDDGPARIGVVVPSSNTTVEPEFERTTEGDVTIHAARMALESVTVDELDAMSDDAVRGGRLLAHADVDAVAYACTTGSLLHGPGFDAELEERLEDAAGVPAVATARSVVRALDELAVERVGVVTPYTEALDEREAEFLEDAGFDVVAIDGRGIEANTAIGALEPDDAYEQAMAMADGRSLDGLFVSCTNYRSLAAVDRLEAELGVPVVTSNGATLWDVCRVASIDVDAPGALFDLD</sequence>
<feature type="region of interest" description="Disordered" evidence="1">
    <location>
        <begin position="1"/>
        <end position="28"/>
    </location>
</feature>
<dbReference type="PANTHER" id="PTHR40267">
    <property type="entry name" value="BLR3294 PROTEIN"/>
    <property type="match status" value="1"/>
</dbReference>
<dbReference type="InterPro" id="IPR053714">
    <property type="entry name" value="Iso_Racemase_Enz_sf"/>
</dbReference>
<dbReference type="EMBL" id="FOZS01000002">
    <property type="protein sequence ID" value="SFS76593.1"/>
    <property type="molecule type" value="Genomic_DNA"/>
</dbReference>